<keyword evidence="2" id="KW-1185">Reference proteome</keyword>
<name>A0A512NQP8_9HYPH</name>
<accession>A0A512NQP8</accession>
<dbReference type="AlphaFoldDB" id="A0A512NQP8"/>
<sequence>MQLAVSPPAEWAGTVPAVPVPEAGRGRFLGAVPAAATRRASWQNRFAALLSRLLTREGARRVTILISRGNEMVRVGQFANAGFMVQGGTIDVGDLERLPSHVAGGAFLHELTEQWERQANGTNAFNTAHSIAVGADKYVTGEDRIAEFETRIAPGRIRGAVEDWTWWLCYRRSGSGGGRLFVLEMTMRGMDVQTWRYRPENFSNLVAVSAAAQGLNMAPPGAG</sequence>
<dbReference type="RefSeq" id="WP_147156574.1">
    <property type="nucleotide sequence ID" value="NZ_BKAJ01000210.1"/>
</dbReference>
<proteinExistence type="predicted"/>
<organism evidence="1 2">
    <name type="scientific">Reyranella soli</name>
    <dbReference type="NCBI Taxonomy" id="1230389"/>
    <lineage>
        <taxon>Bacteria</taxon>
        <taxon>Pseudomonadati</taxon>
        <taxon>Pseudomonadota</taxon>
        <taxon>Alphaproteobacteria</taxon>
        <taxon>Hyphomicrobiales</taxon>
        <taxon>Reyranellaceae</taxon>
        <taxon>Reyranella</taxon>
    </lineage>
</organism>
<evidence type="ECO:0000313" key="2">
    <source>
        <dbReference type="Proteomes" id="UP000321058"/>
    </source>
</evidence>
<dbReference type="Proteomes" id="UP000321058">
    <property type="component" value="Unassembled WGS sequence"/>
</dbReference>
<evidence type="ECO:0000313" key="1">
    <source>
        <dbReference type="EMBL" id="GEP61261.1"/>
    </source>
</evidence>
<protein>
    <submittedName>
        <fullName evidence="1">Uncharacterized protein</fullName>
    </submittedName>
</protein>
<dbReference type="EMBL" id="BKAJ01000210">
    <property type="protein sequence ID" value="GEP61261.1"/>
    <property type="molecule type" value="Genomic_DNA"/>
</dbReference>
<comment type="caution">
    <text evidence="1">The sequence shown here is derived from an EMBL/GenBank/DDBJ whole genome shotgun (WGS) entry which is preliminary data.</text>
</comment>
<gene>
    <name evidence="1" type="ORF">RSO01_84270</name>
</gene>
<reference evidence="1 2" key="1">
    <citation type="submission" date="2019-07" db="EMBL/GenBank/DDBJ databases">
        <title>Whole genome shotgun sequence of Reyranella soli NBRC 108950.</title>
        <authorList>
            <person name="Hosoyama A."/>
            <person name="Uohara A."/>
            <person name="Ohji S."/>
            <person name="Ichikawa N."/>
        </authorList>
    </citation>
    <scope>NUCLEOTIDE SEQUENCE [LARGE SCALE GENOMIC DNA]</scope>
    <source>
        <strain evidence="1 2">NBRC 108950</strain>
    </source>
</reference>